<gene>
    <name evidence="1" type="ORF">P0E79_16385</name>
</gene>
<dbReference type="AlphaFoldDB" id="A0AAW7KFR9"/>
<protein>
    <submittedName>
        <fullName evidence="1">Uncharacterized protein</fullName>
    </submittedName>
</protein>
<proteinExistence type="predicted"/>
<accession>A0AAW7KFR9</accession>
<evidence type="ECO:0000313" key="2">
    <source>
        <dbReference type="Proteomes" id="UP001173174"/>
    </source>
</evidence>
<organism evidence="1 2">
    <name type="scientific">Enterococcus faecalis</name>
    <name type="common">Streptococcus faecalis</name>
    <dbReference type="NCBI Taxonomy" id="1351"/>
    <lineage>
        <taxon>Bacteria</taxon>
        <taxon>Bacillati</taxon>
        <taxon>Bacillota</taxon>
        <taxon>Bacilli</taxon>
        <taxon>Lactobacillales</taxon>
        <taxon>Enterococcaceae</taxon>
        <taxon>Enterococcus</taxon>
    </lineage>
</organism>
<feature type="non-terminal residue" evidence="1">
    <location>
        <position position="1"/>
    </location>
</feature>
<dbReference type="Proteomes" id="UP001173174">
    <property type="component" value="Unassembled WGS sequence"/>
</dbReference>
<evidence type="ECO:0000313" key="1">
    <source>
        <dbReference type="EMBL" id="MDN3194041.1"/>
    </source>
</evidence>
<sequence length="90" mass="10402">QKEGTTFLPELAHHGRVASLTDQVSELEIKTLYEQGVLIKERMKFTQGSWLTKPRVKLYQIDLEQLERIGTLFDLLQTENRLIEVALAHP</sequence>
<name>A0AAW7KFR9_ENTFL</name>
<comment type="caution">
    <text evidence="1">The sequence shown here is derived from an EMBL/GenBank/DDBJ whole genome shotgun (WGS) entry which is preliminary data.</text>
</comment>
<reference evidence="1" key="1">
    <citation type="journal article" date="2023" name="Pathogens">
        <title>Prevalence of Enterococcus spp. and the Whole-Genome Characteristics of Enterococcus faecium and Enterococcus faecalis Strains Isolated from Free-Living Birds in Poland.</title>
        <authorList>
            <person name="Kwit R."/>
            <person name="Zajac M."/>
            <person name="Smialowska-Weglinska A."/>
            <person name="Skarzynska M."/>
            <person name="Bomba A."/>
            <person name="Lalak A."/>
            <person name="Skrzypiec E."/>
            <person name="Wojdat D."/>
            <person name="Koza W."/>
            <person name="Mikos-Wojewoda E."/>
            <person name="Pasim P."/>
            <person name="Skora M."/>
            <person name="Polak M."/>
            <person name="Wiacek J."/>
            <person name="Wasyl D."/>
        </authorList>
    </citation>
    <scope>NUCLEOTIDE SEQUENCE</scope>
    <source>
        <strain evidence="1">691B_2</strain>
    </source>
</reference>
<reference evidence="1" key="2">
    <citation type="submission" date="2023-03" db="EMBL/GenBank/DDBJ databases">
        <authorList>
            <person name="Zajac M."/>
            <person name="Kwit R."/>
            <person name="Wasyl D."/>
        </authorList>
    </citation>
    <scope>NUCLEOTIDE SEQUENCE</scope>
    <source>
        <strain evidence="1">691B_2</strain>
    </source>
</reference>
<dbReference type="EMBL" id="JAREWH010000139">
    <property type="protein sequence ID" value="MDN3194041.1"/>
    <property type="molecule type" value="Genomic_DNA"/>
</dbReference>